<feature type="transmembrane region" description="Helical" evidence="5">
    <location>
        <begin position="99"/>
        <end position="126"/>
    </location>
</feature>
<feature type="transmembrane region" description="Helical" evidence="5">
    <location>
        <begin position="294"/>
        <end position="314"/>
    </location>
</feature>
<feature type="domain" description="Major facilitator superfamily (MFS) profile" evidence="6">
    <location>
        <begin position="101"/>
        <end position="565"/>
    </location>
</feature>
<dbReference type="InParanoid" id="I2H376"/>
<feature type="transmembrane region" description="Helical" evidence="5">
    <location>
        <begin position="532"/>
        <end position="553"/>
    </location>
</feature>
<keyword evidence="2 5" id="KW-0812">Transmembrane</keyword>
<dbReference type="eggNOG" id="KOG0254">
    <property type="taxonomic scope" value="Eukaryota"/>
</dbReference>
<keyword evidence="4 5" id="KW-0472">Membrane</keyword>
<feature type="transmembrane region" description="Helical" evidence="5">
    <location>
        <begin position="231"/>
        <end position="252"/>
    </location>
</feature>
<feature type="transmembrane region" description="Helical" evidence="5">
    <location>
        <begin position="429"/>
        <end position="448"/>
    </location>
</feature>
<reference evidence="7 8" key="1">
    <citation type="journal article" date="2011" name="Proc. Natl. Acad. Sci. U.S.A.">
        <title>Evolutionary erosion of yeast sex chromosomes by mating-type switching accidents.</title>
        <authorList>
            <person name="Gordon J.L."/>
            <person name="Armisen D."/>
            <person name="Proux-Wera E."/>
            <person name="Oheigeartaigh S.S."/>
            <person name="Byrne K.P."/>
            <person name="Wolfe K.H."/>
        </authorList>
    </citation>
    <scope>NUCLEOTIDE SEQUENCE [LARGE SCALE GENOMIC DNA]</scope>
    <source>
        <strain evidence="8">ATCC 34711 / CBS 6284 / DSM 70876 / NBRC 10599 / NRRL Y-10934 / UCD 77-7</strain>
    </source>
</reference>
<evidence type="ECO:0000256" key="2">
    <source>
        <dbReference type="ARBA" id="ARBA00022692"/>
    </source>
</evidence>
<evidence type="ECO:0000259" key="6">
    <source>
        <dbReference type="PROSITE" id="PS50850"/>
    </source>
</evidence>
<sequence>MSEQNINQNLQKENTQISIISLSTAETLDIDATPESKERKDYFQLKKNYSQDSQTNTSMNEVIGSISSVSNDSDINSENLQSENKVLSPKYFKNRTHEYLFIISCMVSQFMSQAGLTQALSIMNILAEELNAEKSRQAWLMASFTLSMGSFILVSGRLGDIYGLKKVLLGGYAILTIWSLICGFSSYSHNDAFFITSRAFQGLGLAFVLPNSLGLIGVIYEPGSMKKNMIIGTLGAMSPIGATLGGLFAGIIGTKDPKQWPWSFYSFGIVSFCNMILSWYSIPNNIPTNIYNLSMDWIGAILGIFGLLILNFVFNQAPIVGWQSAYIIVLLVLSFCALVIFVVYEVKYAKTPLIPKAISSNRGMLMILFALFCGWGAFGTWTFYYFSFVLNVRGYTAAWAGGSYFIFIVSGCAIATLCGFMMKKVPPSVILYISMIGFMGGCVMLTVTPIHQSYFQNILGIMFVLPIGIDLSFPAASIILSDALPIQYQGMAGSLVYTITNYSTSICLGMAGSVEAYHNDNGQNILKGYRNAMIFADALAGLGIIVSGIYMVINLITIRENSKSTNKPKHLETYSTDAEC</sequence>
<keyword evidence="8" id="KW-1185">Reference proteome</keyword>
<dbReference type="PANTHER" id="PTHR42718:SF14">
    <property type="entry name" value="AMINOTRIAZOLE RESISTANCE PROTEIN"/>
    <property type="match status" value="1"/>
</dbReference>
<keyword evidence="3 5" id="KW-1133">Transmembrane helix</keyword>
<evidence type="ECO:0000256" key="1">
    <source>
        <dbReference type="ARBA" id="ARBA00004141"/>
    </source>
</evidence>
<dbReference type="PANTHER" id="PTHR42718">
    <property type="entry name" value="MAJOR FACILITATOR SUPERFAMILY MULTIDRUG TRANSPORTER MFSC"/>
    <property type="match status" value="1"/>
</dbReference>
<feature type="transmembrane region" description="Helical" evidence="5">
    <location>
        <begin position="326"/>
        <end position="344"/>
    </location>
</feature>
<dbReference type="CDD" id="cd17476">
    <property type="entry name" value="MFS_Amf1_MDR_like"/>
    <property type="match status" value="1"/>
</dbReference>
<feature type="transmembrane region" description="Helical" evidence="5">
    <location>
        <begin position="454"/>
        <end position="480"/>
    </location>
</feature>
<dbReference type="EMBL" id="HE806319">
    <property type="protein sequence ID" value="CCH60828.1"/>
    <property type="molecule type" value="Genomic_DNA"/>
</dbReference>
<dbReference type="InterPro" id="IPR011701">
    <property type="entry name" value="MFS"/>
</dbReference>
<feature type="transmembrane region" description="Helical" evidence="5">
    <location>
        <begin position="398"/>
        <end position="422"/>
    </location>
</feature>
<accession>I2H376</accession>
<feature type="transmembrane region" description="Helical" evidence="5">
    <location>
        <begin position="365"/>
        <end position="386"/>
    </location>
</feature>
<evidence type="ECO:0000256" key="3">
    <source>
        <dbReference type="ARBA" id="ARBA00022989"/>
    </source>
</evidence>
<dbReference type="RefSeq" id="XP_004180347.1">
    <property type="nucleotide sequence ID" value="XM_004180299.1"/>
</dbReference>
<dbReference type="Proteomes" id="UP000002866">
    <property type="component" value="Chromosome 4"/>
</dbReference>
<dbReference type="AlphaFoldDB" id="I2H376"/>
<dbReference type="InterPro" id="IPR036259">
    <property type="entry name" value="MFS_trans_sf"/>
</dbReference>
<gene>
    <name evidence="7" type="primary">TBLA0D03280</name>
    <name evidence="7" type="ORF">TBLA_0D03280</name>
</gene>
<comment type="subcellular location">
    <subcellularLocation>
        <location evidence="1">Membrane</location>
        <topology evidence="1">Multi-pass membrane protein</topology>
    </subcellularLocation>
</comment>
<dbReference type="SUPFAM" id="SSF103473">
    <property type="entry name" value="MFS general substrate transporter"/>
    <property type="match status" value="2"/>
</dbReference>
<dbReference type="FunCoup" id="I2H376">
    <property type="interactions" value="46"/>
</dbReference>
<feature type="transmembrane region" description="Helical" evidence="5">
    <location>
        <begin position="264"/>
        <end position="282"/>
    </location>
</feature>
<dbReference type="OrthoDB" id="2130629at2759"/>
<proteinExistence type="predicted"/>
<evidence type="ECO:0000256" key="4">
    <source>
        <dbReference type="ARBA" id="ARBA00023136"/>
    </source>
</evidence>
<evidence type="ECO:0000313" key="7">
    <source>
        <dbReference type="EMBL" id="CCH60828.1"/>
    </source>
</evidence>
<dbReference type="KEGG" id="tbl:TBLA_0D03280"/>
<organism evidence="7 8">
    <name type="scientific">Henningerozyma blattae (strain ATCC 34711 / CBS 6284 / DSM 70876 / NBRC 10599 / NRRL Y-10934 / UCD 77-7)</name>
    <name type="common">Yeast</name>
    <name type="synonym">Tetrapisispora blattae</name>
    <dbReference type="NCBI Taxonomy" id="1071380"/>
    <lineage>
        <taxon>Eukaryota</taxon>
        <taxon>Fungi</taxon>
        <taxon>Dikarya</taxon>
        <taxon>Ascomycota</taxon>
        <taxon>Saccharomycotina</taxon>
        <taxon>Saccharomycetes</taxon>
        <taxon>Saccharomycetales</taxon>
        <taxon>Saccharomycetaceae</taxon>
        <taxon>Henningerozyma</taxon>
    </lineage>
</organism>
<name>I2H376_HENB6</name>
<protein>
    <recommendedName>
        <fullName evidence="6">Major facilitator superfamily (MFS) profile domain-containing protein</fullName>
    </recommendedName>
</protein>
<feature type="transmembrane region" description="Helical" evidence="5">
    <location>
        <begin position="199"/>
        <end position="219"/>
    </location>
</feature>
<dbReference type="GO" id="GO:0022857">
    <property type="term" value="F:transmembrane transporter activity"/>
    <property type="evidence" value="ECO:0007669"/>
    <property type="project" value="InterPro"/>
</dbReference>
<dbReference type="GO" id="GO:0016020">
    <property type="term" value="C:membrane"/>
    <property type="evidence" value="ECO:0007669"/>
    <property type="project" value="UniProtKB-SubCell"/>
</dbReference>
<dbReference type="Gene3D" id="1.20.1250.20">
    <property type="entry name" value="MFS general substrate transporter like domains"/>
    <property type="match status" value="2"/>
</dbReference>
<feature type="transmembrane region" description="Helical" evidence="5">
    <location>
        <begin position="167"/>
        <end position="187"/>
    </location>
</feature>
<feature type="transmembrane region" description="Helical" evidence="5">
    <location>
        <begin position="492"/>
        <end position="512"/>
    </location>
</feature>
<dbReference type="Pfam" id="PF07690">
    <property type="entry name" value="MFS_1"/>
    <property type="match status" value="2"/>
</dbReference>
<evidence type="ECO:0000313" key="8">
    <source>
        <dbReference type="Proteomes" id="UP000002866"/>
    </source>
</evidence>
<dbReference type="OMA" id="MLPWTGM"/>
<dbReference type="InterPro" id="IPR020846">
    <property type="entry name" value="MFS_dom"/>
</dbReference>
<evidence type="ECO:0000256" key="5">
    <source>
        <dbReference type="SAM" id="Phobius"/>
    </source>
</evidence>
<dbReference type="GeneID" id="14495864"/>
<feature type="transmembrane region" description="Helical" evidence="5">
    <location>
        <begin position="138"/>
        <end position="155"/>
    </location>
</feature>
<dbReference type="PROSITE" id="PS50850">
    <property type="entry name" value="MFS"/>
    <property type="match status" value="1"/>
</dbReference>
<dbReference type="HOGENOM" id="CLU_000960_27_4_1"/>